<protein>
    <submittedName>
        <fullName evidence="1">Uncharacterized protein</fullName>
    </submittedName>
</protein>
<reference evidence="1" key="2">
    <citation type="journal article" date="2015" name="Data Brief">
        <title>Shoot transcriptome of the giant reed, Arundo donax.</title>
        <authorList>
            <person name="Barrero R.A."/>
            <person name="Guerrero F.D."/>
            <person name="Moolhuijzen P."/>
            <person name="Goolsby J.A."/>
            <person name="Tidwell J."/>
            <person name="Bellgard S.E."/>
            <person name="Bellgard M.I."/>
        </authorList>
    </citation>
    <scope>NUCLEOTIDE SEQUENCE</scope>
    <source>
        <tissue evidence="1">Shoot tissue taken approximately 20 cm above the soil surface</tissue>
    </source>
</reference>
<reference evidence="1" key="1">
    <citation type="submission" date="2014-09" db="EMBL/GenBank/DDBJ databases">
        <authorList>
            <person name="Magalhaes I.L.F."/>
            <person name="Oliveira U."/>
            <person name="Santos F.R."/>
            <person name="Vidigal T.H.D.A."/>
            <person name="Brescovit A.D."/>
            <person name="Santos A.J."/>
        </authorList>
    </citation>
    <scope>NUCLEOTIDE SEQUENCE</scope>
    <source>
        <tissue evidence="1">Shoot tissue taken approximately 20 cm above the soil surface</tissue>
    </source>
</reference>
<evidence type="ECO:0000313" key="1">
    <source>
        <dbReference type="EMBL" id="JAD36202.1"/>
    </source>
</evidence>
<sequence length="39" mass="4541">MSHLHVWDQHQATCSLCLVLGLVLLKQQCNNMFMLSRLE</sequence>
<name>A0A0A8ZMY1_ARUDO</name>
<proteinExistence type="predicted"/>
<accession>A0A0A8ZMY1</accession>
<organism evidence="1">
    <name type="scientific">Arundo donax</name>
    <name type="common">Giant reed</name>
    <name type="synonym">Donax arundinaceus</name>
    <dbReference type="NCBI Taxonomy" id="35708"/>
    <lineage>
        <taxon>Eukaryota</taxon>
        <taxon>Viridiplantae</taxon>
        <taxon>Streptophyta</taxon>
        <taxon>Embryophyta</taxon>
        <taxon>Tracheophyta</taxon>
        <taxon>Spermatophyta</taxon>
        <taxon>Magnoliopsida</taxon>
        <taxon>Liliopsida</taxon>
        <taxon>Poales</taxon>
        <taxon>Poaceae</taxon>
        <taxon>PACMAD clade</taxon>
        <taxon>Arundinoideae</taxon>
        <taxon>Arundineae</taxon>
        <taxon>Arundo</taxon>
    </lineage>
</organism>
<dbReference type="AlphaFoldDB" id="A0A0A8ZMY1"/>
<dbReference type="EMBL" id="GBRH01261693">
    <property type="protein sequence ID" value="JAD36202.1"/>
    <property type="molecule type" value="Transcribed_RNA"/>
</dbReference>